<dbReference type="AlphaFoldDB" id="A0A4Y7IPJ0"/>
<proteinExistence type="predicted"/>
<evidence type="ECO:0000313" key="1">
    <source>
        <dbReference type="EMBL" id="RZC49622.1"/>
    </source>
</evidence>
<evidence type="ECO:0000313" key="2">
    <source>
        <dbReference type="Proteomes" id="UP000316621"/>
    </source>
</evidence>
<sequence>MYVEKCFMGNSKLFMGILINFRKSVRRRNTVIGVVPRSPRMDPKEARVNVA</sequence>
<gene>
    <name evidence="1" type="ORF">C5167_018037</name>
</gene>
<organism evidence="1 2">
    <name type="scientific">Papaver somniferum</name>
    <name type="common">Opium poppy</name>
    <dbReference type="NCBI Taxonomy" id="3469"/>
    <lineage>
        <taxon>Eukaryota</taxon>
        <taxon>Viridiplantae</taxon>
        <taxon>Streptophyta</taxon>
        <taxon>Embryophyta</taxon>
        <taxon>Tracheophyta</taxon>
        <taxon>Spermatophyta</taxon>
        <taxon>Magnoliopsida</taxon>
        <taxon>Ranunculales</taxon>
        <taxon>Papaveraceae</taxon>
        <taxon>Papaveroideae</taxon>
        <taxon>Papaver</taxon>
    </lineage>
</organism>
<protein>
    <submittedName>
        <fullName evidence="1">Uncharacterized protein</fullName>
    </submittedName>
</protein>
<dbReference type="Proteomes" id="UP000316621">
    <property type="component" value="Chromosome 2"/>
</dbReference>
<dbReference type="EMBL" id="CM010716">
    <property type="protein sequence ID" value="RZC49622.1"/>
    <property type="molecule type" value="Genomic_DNA"/>
</dbReference>
<accession>A0A4Y7IPJ0</accession>
<dbReference type="Gramene" id="RZC49622">
    <property type="protein sequence ID" value="RZC49622"/>
    <property type="gene ID" value="C5167_018037"/>
</dbReference>
<keyword evidence="2" id="KW-1185">Reference proteome</keyword>
<reference evidence="1 2" key="1">
    <citation type="journal article" date="2018" name="Science">
        <title>The opium poppy genome and morphinan production.</title>
        <authorList>
            <person name="Guo L."/>
            <person name="Winzer T."/>
            <person name="Yang X."/>
            <person name="Li Y."/>
            <person name="Ning Z."/>
            <person name="He Z."/>
            <person name="Teodor R."/>
            <person name="Lu Y."/>
            <person name="Bowser T.A."/>
            <person name="Graham I.A."/>
            <person name="Ye K."/>
        </authorList>
    </citation>
    <scope>NUCLEOTIDE SEQUENCE [LARGE SCALE GENOMIC DNA]</scope>
    <source>
        <strain evidence="2">cv. HN1</strain>
        <tissue evidence="1">Leaves</tissue>
    </source>
</reference>
<name>A0A4Y7IPJ0_PAPSO</name>